<dbReference type="Pfam" id="PF00277">
    <property type="entry name" value="SAA"/>
    <property type="match status" value="1"/>
</dbReference>
<proteinExistence type="inferred from homology"/>
<evidence type="ECO:0000313" key="5">
    <source>
        <dbReference type="Ensembl" id="ENSSAUP00010025573.1"/>
    </source>
</evidence>
<keyword evidence="6" id="KW-1185">Reference proteome</keyword>
<reference evidence="5" key="1">
    <citation type="submission" date="2021-04" db="EMBL/GenBank/DDBJ databases">
        <authorList>
            <consortium name="Wellcome Sanger Institute Data Sharing"/>
        </authorList>
    </citation>
    <scope>NUCLEOTIDE SEQUENCE [LARGE SCALE GENOMIC DNA]</scope>
</reference>
<feature type="compositionally biased region" description="Basic and acidic residues" evidence="3">
    <location>
        <begin position="105"/>
        <end position="121"/>
    </location>
</feature>
<dbReference type="PANTHER" id="PTHR23424:SF29">
    <property type="entry name" value="SERUM AMYLOID A PROTEIN"/>
    <property type="match status" value="1"/>
</dbReference>
<reference evidence="5" key="2">
    <citation type="submission" date="2025-08" db="UniProtKB">
        <authorList>
            <consortium name="Ensembl"/>
        </authorList>
    </citation>
    <scope>IDENTIFICATION</scope>
</reference>
<dbReference type="FunCoup" id="A0A671VFC1">
    <property type="interactions" value="815"/>
</dbReference>
<keyword evidence="2" id="KW-0011">Acute phase</keyword>
<comment type="similarity">
    <text evidence="1 2">Belongs to the SAA family.</text>
</comment>
<dbReference type="InterPro" id="IPR052464">
    <property type="entry name" value="Synovial_Prolif_Regulator"/>
</dbReference>
<feature type="signal peptide" evidence="4">
    <location>
        <begin position="1"/>
        <end position="18"/>
    </location>
</feature>
<organism evidence="5 6">
    <name type="scientific">Sparus aurata</name>
    <name type="common">Gilthead sea bream</name>
    <dbReference type="NCBI Taxonomy" id="8175"/>
    <lineage>
        <taxon>Eukaryota</taxon>
        <taxon>Metazoa</taxon>
        <taxon>Chordata</taxon>
        <taxon>Craniata</taxon>
        <taxon>Vertebrata</taxon>
        <taxon>Euteleostomi</taxon>
        <taxon>Actinopterygii</taxon>
        <taxon>Neopterygii</taxon>
        <taxon>Teleostei</taxon>
        <taxon>Neoteleostei</taxon>
        <taxon>Acanthomorphata</taxon>
        <taxon>Eupercaria</taxon>
        <taxon>Spariformes</taxon>
        <taxon>Sparidae</taxon>
        <taxon>Sparus</taxon>
    </lineage>
</organism>
<dbReference type="AlphaFoldDB" id="A0A671VFC1"/>
<dbReference type="SMART" id="SM00197">
    <property type="entry name" value="SAA"/>
    <property type="match status" value="1"/>
</dbReference>
<accession>A0A671VFC1</accession>
<evidence type="ECO:0000256" key="4">
    <source>
        <dbReference type="SAM" id="SignalP"/>
    </source>
</evidence>
<evidence type="ECO:0000256" key="1">
    <source>
        <dbReference type="ARBA" id="ARBA00007745"/>
    </source>
</evidence>
<evidence type="ECO:0000256" key="2">
    <source>
        <dbReference type="RuleBase" id="RU000539"/>
    </source>
</evidence>
<comment type="function">
    <text evidence="2">Major acute phase reactant. Apolipoprotein of the HDL complex.</text>
</comment>
<keyword evidence="2" id="KW-0345">HDL</keyword>
<sequence length="121" mass="13823">MKLLLAAIVLFLIVETNAQWYNFPGQAYEGSRDMLRAYRDMREANTIGSDKYFHARGNYDAARRGPGGRWAATVISNGRAAYHLIKDRDRADIAMDQEANQWGRKGGDPNRFRPRGLDPKY</sequence>
<dbReference type="PANTHER" id="PTHR23424">
    <property type="entry name" value="SERUM AMYLOID A"/>
    <property type="match status" value="1"/>
</dbReference>
<dbReference type="Ensembl" id="ENSSAUT00010027022.1">
    <property type="protein sequence ID" value="ENSSAUP00010025573.1"/>
    <property type="gene ID" value="ENSSAUG00010011155.1"/>
</dbReference>
<keyword evidence="4" id="KW-0732">Signal</keyword>
<evidence type="ECO:0000313" key="6">
    <source>
        <dbReference type="Proteomes" id="UP000472265"/>
    </source>
</evidence>
<feature type="chain" id="PRO_5025543739" description="Serum amyloid A protein" evidence="4">
    <location>
        <begin position="19"/>
        <end position="121"/>
    </location>
</feature>
<name>A0A671VFC1_SPAAU</name>
<dbReference type="Gene3D" id="1.10.132.110">
    <property type="entry name" value="Serum amyloid A protein"/>
    <property type="match status" value="1"/>
</dbReference>
<dbReference type="GO" id="GO:0034364">
    <property type="term" value="C:high-density lipoprotein particle"/>
    <property type="evidence" value="ECO:0007669"/>
    <property type="project" value="UniProtKB-UniRule"/>
</dbReference>
<dbReference type="InterPro" id="IPR000096">
    <property type="entry name" value="Serum_amyloid_A"/>
</dbReference>
<dbReference type="GeneTree" id="ENSGT00390000004737"/>
<reference evidence="5" key="3">
    <citation type="submission" date="2025-09" db="UniProtKB">
        <authorList>
            <consortium name="Ensembl"/>
        </authorList>
    </citation>
    <scope>IDENTIFICATION</scope>
</reference>
<dbReference type="GO" id="GO:0006953">
    <property type="term" value="P:acute-phase response"/>
    <property type="evidence" value="ECO:0007669"/>
    <property type="project" value="UniProtKB-UniRule"/>
</dbReference>
<dbReference type="Proteomes" id="UP000472265">
    <property type="component" value="Chromosome 4"/>
</dbReference>
<dbReference type="PRINTS" id="PR00306">
    <property type="entry name" value="SERUMAMYLOID"/>
</dbReference>
<evidence type="ECO:0000256" key="3">
    <source>
        <dbReference type="SAM" id="MobiDB-lite"/>
    </source>
</evidence>
<gene>
    <name evidence="5" type="primary">saa</name>
</gene>
<dbReference type="InParanoid" id="A0A671VFC1"/>
<dbReference type="PROSITE" id="PS00992">
    <property type="entry name" value="SAA"/>
    <property type="match status" value="1"/>
</dbReference>
<protein>
    <recommendedName>
        <fullName evidence="2">Serum amyloid A protein</fullName>
    </recommendedName>
</protein>
<feature type="region of interest" description="Disordered" evidence="3">
    <location>
        <begin position="98"/>
        <end position="121"/>
    </location>
</feature>